<dbReference type="InterPro" id="IPR014729">
    <property type="entry name" value="Rossmann-like_a/b/a_fold"/>
</dbReference>
<dbReference type="InterPro" id="IPR006015">
    <property type="entry name" value="Universal_stress_UspA"/>
</dbReference>
<reference evidence="3 4" key="1">
    <citation type="submission" date="2022-03" db="EMBL/GenBank/DDBJ databases">
        <title>Sinomonas sp. isolated from a soil.</title>
        <authorList>
            <person name="Han J."/>
            <person name="Kim D.-U."/>
        </authorList>
    </citation>
    <scope>NUCLEOTIDE SEQUENCE [LARGE SCALE GENOMIC DNA]</scope>
    <source>
        <strain evidence="3 4">5-5</strain>
    </source>
</reference>
<accession>A0ABS9U1I5</accession>
<dbReference type="Gene3D" id="3.40.50.620">
    <property type="entry name" value="HUPs"/>
    <property type="match status" value="1"/>
</dbReference>
<evidence type="ECO:0000259" key="2">
    <source>
        <dbReference type="Pfam" id="PF00582"/>
    </source>
</evidence>
<dbReference type="RefSeq" id="WP_241053707.1">
    <property type="nucleotide sequence ID" value="NZ_JAKZBV010000001.1"/>
</dbReference>
<proteinExistence type="inferred from homology"/>
<feature type="domain" description="UspA" evidence="2">
    <location>
        <begin position="5"/>
        <end position="140"/>
    </location>
</feature>
<protein>
    <submittedName>
        <fullName evidence="3">Universal stress protein</fullName>
    </submittedName>
</protein>
<dbReference type="PRINTS" id="PR01438">
    <property type="entry name" value="UNVRSLSTRESS"/>
</dbReference>
<dbReference type="CDD" id="cd00293">
    <property type="entry name" value="USP-like"/>
    <property type="match status" value="1"/>
</dbReference>
<dbReference type="Proteomes" id="UP001202922">
    <property type="component" value="Unassembled WGS sequence"/>
</dbReference>
<dbReference type="SUPFAM" id="SSF52402">
    <property type="entry name" value="Adenine nucleotide alpha hydrolases-like"/>
    <property type="match status" value="1"/>
</dbReference>
<comment type="similarity">
    <text evidence="1">Belongs to the universal stress protein A family.</text>
</comment>
<evidence type="ECO:0000313" key="3">
    <source>
        <dbReference type="EMBL" id="MCH6470185.1"/>
    </source>
</evidence>
<keyword evidence="4" id="KW-1185">Reference proteome</keyword>
<dbReference type="PANTHER" id="PTHR46268:SF6">
    <property type="entry name" value="UNIVERSAL STRESS PROTEIN UP12"/>
    <property type="match status" value="1"/>
</dbReference>
<dbReference type="EMBL" id="JAKZBV010000001">
    <property type="protein sequence ID" value="MCH6470185.1"/>
    <property type="molecule type" value="Genomic_DNA"/>
</dbReference>
<evidence type="ECO:0000313" key="4">
    <source>
        <dbReference type="Proteomes" id="UP001202922"/>
    </source>
</evidence>
<comment type="caution">
    <text evidence="3">The sequence shown here is derived from an EMBL/GenBank/DDBJ whole genome shotgun (WGS) entry which is preliminary data.</text>
</comment>
<organism evidence="3 4">
    <name type="scientific">Sinomonas terrae</name>
    <dbReference type="NCBI Taxonomy" id="2908838"/>
    <lineage>
        <taxon>Bacteria</taxon>
        <taxon>Bacillati</taxon>
        <taxon>Actinomycetota</taxon>
        <taxon>Actinomycetes</taxon>
        <taxon>Micrococcales</taxon>
        <taxon>Micrococcaceae</taxon>
        <taxon>Sinomonas</taxon>
    </lineage>
</organism>
<evidence type="ECO:0000256" key="1">
    <source>
        <dbReference type="ARBA" id="ARBA00008791"/>
    </source>
</evidence>
<dbReference type="Pfam" id="PF00582">
    <property type="entry name" value="Usp"/>
    <property type="match status" value="1"/>
</dbReference>
<dbReference type="InterPro" id="IPR006016">
    <property type="entry name" value="UspA"/>
</dbReference>
<name>A0ABS9U1I5_9MICC</name>
<sequence length="147" mass="15285">MGENIVVVGVDNSDTALRAAQAAAEIALAFGARLHVVTAFEDDRTEEFGVGSDRWIVSGPSRAEAVARDVVASLGWPGGSGEVTSAAWRGKPADAILAEAQRLRARLVVVGNRRMRGIGRILGSIANSVAHGADCDVYIVNTTGDAD</sequence>
<gene>
    <name evidence="3" type="ORF">L0M17_09380</name>
</gene>
<dbReference type="PANTHER" id="PTHR46268">
    <property type="entry name" value="STRESS RESPONSE PROTEIN NHAX"/>
    <property type="match status" value="1"/>
</dbReference>